<dbReference type="EMBL" id="VMKP01000002">
    <property type="protein sequence ID" value="TVO65316.1"/>
    <property type="molecule type" value="Genomic_DNA"/>
</dbReference>
<dbReference type="InterPro" id="IPR006439">
    <property type="entry name" value="HAD-SF_hydro_IA"/>
</dbReference>
<accession>A0A557RJP9</accession>
<organism evidence="4 5">
    <name type="scientific">Spiribacter aquaticus</name>
    <dbReference type="NCBI Taxonomy" id="1935996"/>
    <lineage>
        <taxon>Bacteria</taxon>
        <taxon>Pseudomonadati</taxon>
        <taxon>Pseudomonadota</taxon>
        <taxon>Gammaproteobacteria</taxon>
        <taxon>Chromatiales</taxon>
        <taxon>Ectothiorhodospiraceae</taxon>
        <taxon>Spiribacter</taxon>
    </lineage>
</organism>
<protein>
    <recommendedName>
        <fullName evidence="3">(S)-2-haloacid dehalogenase</fullName>
        <ecNumber evidence="3">3.8.1.2</ecNumber>
    </recommendedName>
    <alternativeName>
        <fullName evidence="3">2-haloalkanoic acid dehalogenase</fullName>
    </alternativeName>
    <alternativeName>
        <fullName evidence="3">Halocarboxylic acid halidohydrolase</fullName>
    </alternativeName>
    <alternativeName>
        <fullName evidence="3">L-2-haloacid dehalogenase</fullName>
    </alternativeName>
</protein>
<evidence type="ECO:0000256" key="1">
    <source>
        <dbReference type="ARBA" id="ARBA00008106"/>
    </source>
</evidence>
<dbReference type="InterPro" id="IPR036412">
    <property type="entry name" value="HAD-like_sf"/>
</dbReference>
<dbReference type="EC" id="3.8.1.2" evidence="3"/>
<dbReference type="AlphaFoldDB" id="A0A557RJP9"/>
<dbReference type="SUPFAM" id="SSF56784">
    <property type="entry name" value="HAD-like"/>
    <property type="match status" value="1"/>
</dbReference>
<dbReference type="SFLD" id="SFLDS00003">
    <property type="entry name" value="Haloacid_Dehalogenase"/>
    <property type="match status" value="1"/>
</dbReference>
<dbReference type="NCBIfam" id="TIGR01428">
    <property type="entry name" value="HAD_type_II"/>
    <property type="match status" value="1"/>
</dbReference>
<dbReference type="GO" id="GO:0018784">
    <property type="term" value="F:(S)-2-haloacid dehalogenase activity"/>
    <property type="evidence" value="ECO:0007669"/>
    <property type="project" value="UniProtKB-UniRule"/>
</dbReference>
<dbReference type="NCBIfam" id="TIGR01493">
    <property type="entry name" value="HAD-SF-IA-v2"/>
    <property type="match status" value="1"/>
</dbReference>
<keyword evidence="5" id="KW-1185">Reference proteome</keyword>
<comment type="function">
    <text evidence="3">Catalyzes the hydrolytic dehalogenation of small (S)-2-haloalkanoic acids to yield the corresponding (R)-2-hydroxyalkanoic acids.</text>
</comment>
<dbReference type="RefSeq" id="WP_144347569.1">
    <property type="nucleotide sequence ID" value="NZ_VMKP01000002.1"/>
</dbReference>
<dbReference type="InterPro" id="IPR023198">
    <property type="entry name" value="PGP-like_dom2"/>
</dbReference>
<name>A0A557RJP9_9GAMM</name>
<dbReference type="InterPro" id="IPR023214">
    <property type="entry name" value="HAD_sf"/>
</dbReference>
<evidence type="ECO:0000313" key="5">
    <source>
        <dbReference type="Proteomes" id="UP000316688"/>
    </source>
</evidence>
<dbReference type="PANTHER" id="PTHR43316:SF3">
    <property type="entry name" value="HALOACID DEHALOGENASE, TYPE II (AFU_ORTHOLOGUE AFUA_2G07750)-RELATED"/>
    <property type="match status" value="1"/>
</dbReference>
<comment type="catalytic activity">
    <reaction evidence="3">
        <text>an (S)-2-haloacid + H2O = a (2R)-2-hydroxycarboxylate + a halide anion + H(+)</text>
        <dbReference type="Rhea" id="RHEA:11192"/>
        <dbReference type="ChEBI" id="CHEBI:15377"/>
        <dbReference type="ChEBI" id="CHEBI:15378"/>
        <dbReference type="ChEBI" id="CHEBI:16042"/>
        <dbReference type="ChEBI" id="CHEBI:58314"/>
        <dbReference type="ChEBI" id="CHEBI:137405"/>
        <dbReference type="EC" id="3.8.1.2"/>
    </reaction>
</comment>
<dbReference type="Pfam" id="PF00702">
    <property type="entry name" value="Hydrolase"/>
    <property type="match status" value="1"/>
</dbReference>
<dbReference type="Gene3D" id="3.40.50.1000">
    <property type="entry name" value="HAD superfamily/HAD-like"/>
    <property type="match status" value="1"/>
</dbReference>
<keyword evidence="2 3" id="KW-0378">Hydrolase</keyword>
<dbReference type="SFLD" id="SFLDG01129">
    <property type="entry name" value="C1.5:_HAD__Beta-PGM__Phosphata"/>
    <property type="match status" value="1"/>
</dbReference>
<comment type="similarity">
    <text evidence="1 3">Belongs to the HAD-like hydrolase superfamily. S-2-haloalkanoic acid dehalogenase family.</text>
</comment>
<dbReference type="Gene3D" id="1.10.150.240">
    <property type="entry name" value="Putative phosphatase, domain 2"/>
    <property type="match status" value="1"/>
</dbReference>
<reference evidence="4 5" key="1">
    <citation type="submission" date="2019-07" db="EMBL/GenBank/DDBJ databases">
        <title>Reclasification of Spiribacter aquaticus.</title>
        <authorList>
            <person name="Leon M.J."/>
            <person name="Sanchez-Porro C."/>
            <person name="Ventosa A."/>
        </authorList>
    </citation>
    <scope>NUCLEOTIDE SEQUENCE [LARGE SCALE GENOMIC DNA]</scope>
    <source>
        <strain evidence="4 5">SP30</strain>
    </source>
</reference>
<gene>
    <name evidence="4" type="ORF">FPL11_04315</name>
</gene>
<sequence>MKPIIVFDVNETLLDLTTLEPLFERCLGDRRAMRDWFAELILYSQTVTLAGRYVPFSELAIATLRMRAEVMGARLTATDEQALGELIRSMPAHADVVPALERLRASGYRLVTLTNSPPSASPTPLERAGIAEYFEAHYSVHPVGQFKPAPACYRQVASALGVPLRDLLLVACHGWDTIGAQAAGCQAAFIKRAGNAEIRLADLPRPDFAADDLETLVATLVAA</sequence>
<evidence type="ECO:0000256" key="3">
    <source>
        <dbReference type="RuleBase" id="RU368077"/>
    </source>
</evidence>
<comment type="caution">
    <text evidence="4">The sequence shown here is derived from an EMBL/GenBank/DDBJ whole genome shotgun (WGS) entry which is preliminary data.</text>
</comment>
<proteinExistence type="inferred from homology"/>
<dbReference type="InterPro" id="IPR051540">
    <property type="entry name" value="S-2-haloacid_dehalogenase"/>
</dbReference>
<evidence type="ECO:0000256" key="2">
    <source>
        <dbReference type="ARBA" id="ARBA00022801"/>
    </source>
</evidence>
<evidence type="ECO:0000313" key="4">
    <source>
        <dbReference type="EMBL" id="TVO65316.1"/>
    </source>
</evidence>
<dbReference type="PANTHER" id="PTHR43316">
    <property type="entry name" value="HYDROLASE, HALOACID DELAHOGENASE-RELATED"/>
    <property type="match status" value="1"/>
</dbReference>
<dbReference type="PRINTS" id="PR00413">
    <property type="entry name" value="HADHALOGNASE"/>
</dbReference>
<dbReference type="InterPro" id="IPR006328">
    <property type="entry name" value="2-HAD"/>
</dbReference>
<dbReference type="CDD" id="cd02588">
    <property type="entry name" value="HAD_L2-DEX"/>
    <property type="match status" value="1"/>
</dbReference>
<dbReference type="Proteomes" id="UP000316688">
    <property type="component" value="Unassembled WGS sequence"/>
</dbReference>